<keyword evidence="3" id="KW-0378">Hydrolase</keyword>
<dbReference type="GO" id="GO:0016787">
    <property type="term" value="F:hydrolase activity"/>
    <property type="evidence" value="ECO:0007669"/>
    <property type="project" value="UniProtKB-KW"/>
</dbReference>
<feature type="transmembrane region" description="Helical" evidence="1">
    <location>
        <begin position="6"/>
        <end position="26"/>
    </location>
</feature>
<keyword evidence="1" id="KW-1133">Transmembrane helix</keyword>
<evidence type="ECO:0000256" key="1">
    <source>
        <dbReference type="SAM" id="Phobius"/>
    </source>
</evidence>
<organism evidence="3 4">
    <name type="scientific">Anaerobaca lacustris</name>
    <dbReference type="NCBI Taxonomy" id="3044600"/>
    <lineage>
        <taxon>Bacteria</taxon>
        <taxon>Pseudomonadati</taxon>
        <taxon>Planctomycetota</taxon>
        <taxon>Phycisphaerae</taxon>
        <taxon>Sedimentisphaerales</taxon>
        <taxon>Anaerobacaceae</taxon>
        <taxon>Anaerobaca</taxon>
    </lineage>
</organism>
<keyword evidence="4" id="KW-1185">Reference proteome</keyword>
<dbReference type="RefSeq" id="WP_349243480.1">
    <property type="nucleotide sequence ID" value="NZ_JASCXX010000003.1"/>
</dbReference>
<proteinExistence type="predicted"/>
<name>A0AAW6TTY9_9BACT</name>
<dbReference type="Gene3D" id="3.40.50.1820">
    <property type="entry name" value="alpha/beta hydrolase"/>
    <property type="match status" value="1"/>
</dbReference>
<keyword evidence="1" id="KW-0472">Membrane</keyword>
<dbReference type="InterPro" id="IPR029058">
    <property type="entry name" value="AB_hydrolase_fold"/>
</dbReference>
<keyword evidence="1" id="KW-0812">Transmembrane</keyword>
<dbReference type="SUPFAM" id="SSF53474">
    <property type="entry name" value="alpha/beta-Hydrolases"/>
    <property type="match status" value="1"/>
</dbReference>
<feature type="domain" description="AB hydrolase-1" evidence="2">
    <location>
        <begin position="75"/>
        <end position="165"/>
    </location>
</feature>
<evidence type="ECO:0000313" key="3">
    <source>
        <dbReference type="EMBL" id="MDI6448070.1"/>
    </source>
</evidence>
<dbReference type="EMBL" id="JASCXX010000003">
    <property type="protein sequence ID" value="MDI6448070.1"/>
    <property type="molecule type" value="Genomic_DNA"/>
</dbReference>
<evidence type="ECO:0000259" key="2">
    <source>
        <dbReference type="Pfam" id="PF00561"/>
    </source>
</evidence>
<dbReference type="Pfam" id="PF00561">
    <property type="entry name" value="Abhydrolase_1"/>
    <property type="match status" value="1"/>
</dbReference>
<dbReference type="InterPro" id="IPR000073">
    <property type="entry name" value="AB_hydrolase_1"/>
</dbReference>
<accession>A0AAW6TTY9</accession>
<dbReference type="PANTHER" id="PTHR12277">
    <property type="entry name" value="ALPHA/BETA HYDROLASE DOMAIN-CONTAINING PROTEIN"/>
    <property type="match status" value="1"/>
</dbReference>
<gene>
    <name evidence="3" type="ORF">QJ522_03345</name>
</gene>
<dbReference type="AlphaFoldDB" id="A0AAW6TTY9"/>
<evidence type="ECO:0000313" key="4">
    <source>
        <dbReference type="Proteomes" id="UP001431776"/>
    </source>
</evidence>
<sequence>MGLVLLYLGAALATGYVGCGLVLWFIQSRFLYRPVRDIAFTPEDRGCDFDDVTFRTQDGLTLHGWYVAAADAPFTILFCHGNAGNIMHRADTIDLFHSLGLNCFVFDYRGYGRSEGRPTEIGTYRDARAAYDWLTQVKGVPAERIVLFGRSLGGSIAAHLAGQVDARAAVVESAFTSYPDIGARMYPYMPVRMFARFQYDTRAHLARARCPVLVMHSREDKLVPFEFGRRLYEAAPEPKRFVEITGGHNDGYLTSGELYRDAWVEWLNFVGDDRLEFTACRTS</sequence>
<comment type="caution">
    <text evidence="3">The sequence shown here is derived from an EMBL/GenBank/DDBJ whole genome shotgun (WGS) entry which is preliminary data.</text>
</comment>
<reference evidence="3" key="1">
    <citation type="submission" date="2023-05" db="EMBL/GenBank/DDBJ databases">
        <title>Anaerotaeda fermentans gen. nov., sp. nov., a novel anaerobic planctomycete of the new family within the order Sedimentisphaerales isolated from Taman Peninsula, Russia.</title>
        <authorList>
            <person name="Khomyakova M.A."/>
            <person name="Merkel A.Y."/>
            <person name="Slobodkin A.I."/>
        </authorList>
    </citation>
    <scope>NUCLEOTIDE SEQUENCE</scope>
    <source>
        <strain evidence="3">M17dextr</strain>
    </source>
</reference>
<dbReference type="PANTHER" id="PTHR12277:SF81">
    <property type="entry name" value="PROTEIN ABHD13"/>
    <property type="match status" value="1"/>
</dbReference>
<dbReference type="Proteomes" id="UP001431776">
    <property type="component" value="Unassembled WGS sequence"/>
</dbReference>
<protein>
    <submittedName>
        <fullName evidence="3">Alpha/beta hydrolase</fullName>
    </submittedName>
</protein>